<keyword evidence="2" id="KW-1185">Reference proteome</keyword>
<evidence type="ECO:0000313" key="2">
    <source>
        <dbReference type="Proteomes" id="UP000702425"/>
    </source>
</evidence>
<evidence type="ECO:0000313" key="1">
    <source>
        <dbReference type="EMBL" id="NQE35398.1"/>
    </source>
</evidence>
<reference evidence="1 2" key="1">
    <citation type="journal article" date="2020" name="Sci. Rep.">
        <title>A novel cyanobacterial geosmin producer, revising GeoA distribution and dispersion patterns in Bacteria.</title>
        <authorList>
            <person name="Churro C."/>
            <person name="Semedo-Aguiar A.P."/>
            <person name="Silva A.D."/>
            <person name="Pereira-Leal J.B."/>
            <person name="Leite R.B."/>
        </authorList>
    </citation>
    <scope>NUCLEOTIDE SEQUENCE [LARGE SCALE GENOMIC DNA]</scope>
    <source>
        <strain evidence="1 2">IPMA8</strain>
    </source>
</reference>
<name>A0ABX2D0M5_9CYAN</name>
<comment type="caution">
    <text evidence="1">The sequence shown here is derived from an EMBL/GenBank/DDBJ whole genome shotgun (WGS) entry which is preliminary data.</text>
</comment>
<sequence length="55" mass="6222">MVLAQLYNSSQFTAVKTALDRDVYFHLLNNTCGKKECNCTSDPKPYVINHSQSNI</sequence>
<organism evidence="1 2">
    <name type="scientific">Microcoleus asticus IPMA8</name>
    <dbReference type="NCBI Taxonomy" id="2563858"/>
    <lineage>
        <taxon>Bacteria</taxon>
        <taxon>Bacillati</taxon>
        <taxon>Cyanobacteriota</taxon>
        <taxon>Cyanophyceae</taxon>
        <taxon>Oscillatoriophycideae</taxon>
        <taxon>Oscillatoriales</taxon>
        <taxon>Microcoleaceae</taxon>
        <taxon>Microcoleus</taxon>
        <taxon>Microcoleus asticus</taxon>
    </lineage>
</organism>
<accession>A0ABX2D0M5</accession>
<dbReference type="Proteomes" id="UP000702425">
    <property type="component" value="Unassembled WGS sequence"/>
</dbReference>
<proteinExistence type="predicted"/>
<dbReference type="EMBL" id="SRRZ01000054">
    <property type="protein sequence ID" value="NQE35398.1"/>
    <property type="molecule type" value="Genomic_DNA"/>
</dbReference>
<gene>
    <name evidence="1" type="ORF">E5S67_03129</name>
</gene>
<protein>
    <submittedName>
        <fullName evidence="1">Uncharacterized protein</fullName>
    </submittedName>
</protein>